<gene>
    <name evidence="2" type="ORF">PMAYCL1PPCAC_20134</name>
</gene>
<feature type="signal peptide" evidence="1">
    <location>
        <begin position="1"/>
        <end position="16"/>
    </location>
</feature>
<feature type="non-terminal residue" evidence="2">
    <location>
        <position position="143"/>
    </location>
</feature>
<feature type="chain" id="PRO_5042917785" evidence="1">
    <location>
        <begin position="17"/>
        <end position="143"/>
    </location>
</feature>
<dbReference type="EMBL" id="BTRK01000004">
    <property type="protein sequence ID" value="GMR49939.1"/>
    <property type="molecule type" value="Genomic_DNA"/>
</dbReference>
<comment type="caution">
    <text evidence="2">The sequence shown here is derived from an EMBL/GenBank/DDBJ whole genome shotgun (WGS) entry which is preliminary data.</text>
</comment>
<proteinExistence type="predicted"/>
<sequence length="143" mass="15526">FLFASSLLLVFVDAQAMQRQCVCSTEFEPCVATGEALAEQCAQKCRSYADQVGINFARARQCVLDHKAMFYRGVDCVKAAFGQVCANAPGAMLPRRHPETMELALMREATAAAKQSGLMAEGMQAFSKYEALARRAGGCVKQC</sequence>
<reference evidence="3" key="1">
    <citation type="submission" date="2022-10" db="EMBL/GenBank/DDBJ databases">
        <title>Genome assembly of Pristionchus species.</title>
        <authorList>
            <person name="Yoshida K."/>
            <person name="Sommer R.J."/>
        </authorList>
    </citation>
    <scope>NUCLEOTIDE SEQUENCE [LARGE SCALE GENOMIC DNA]</scope>
    <source>
        <strain evidence="3">RS5460</strain>
    </source>
</reference>
<dbReference type="PANTHER" id="PTHR34401:SF3">
    <property type="entry name" value="DB DOMAIN-CONTAINING PROTEIN"/>
    <property type="match status" value="1"/>
</dbReference>
<keyword evidence="1" id="KW-0732">Signal</keyword>
<accession>A0AAN5CST6</accession>
<organism evidence="2 3">
    <name type="scientific">Pristionchus mayeri</name>
    <dbReference type="NCBI Taxonomy" id="1317129"/>
    <lineage>
        <taxon>Eukaryota</taxon>
        <taxon>Metazoa</taxon>
        <taxon>Ecdysozoa</taxon>
        <taxon>Nematoda</taxon>
        <taxon>Chromadorea</taxon>
        <taxon>Rhabditida</taxon>
        <taxon>Rhabditina</taxon>
        <taxon>Diplogasteromorpha</taxon>
        <taxon>Diplogasteroidea</taxon>
        <taxon>Neodiplogasteridae</taxon>
        <taxon>Pristionchus</taxon>
    </lineage>
</organism>
<dbReference type="PANTHER" id="PTHR34401">
    <property type="entry name" value="PROTEIN CBG12388-RELATED"/>
    <property type="match status" value="1"/>
</dbReference>
<keyword evidence="3" id="KW-1185">Reference proteome</keyword>
<evidence type="ECO:0000313" key="2">
    <source>
        <dbReference type="EMBL" id="GMR49939.1"/>
    </source>
</evidence>
<evidence type="ECO:0000256" key="1">
    <source>
        <dbReference type="SAM" id="SignalP"/>
    </source>
</evidence>
<protein>
    <submittedName>
        <fullName evidence="2">Uncharacterized protein</fullName>
    </submittedName>
</protein>
<dbReference type="AlphaFoldDB" id="A0AAN5CST6"/>
<dbReference type="Proteomes" id="UP001328107">
    <property type="component" value="Unassembled WGS sequence"/>
</dbReference>
<evidence type="ECO:0000313" key="3">
    <source>
        <dbReference type="Proteomes" id="UP001328107"/>
    </source>
</evidence>
<name>A0AAN5CST6_9BILA</name>
<feature type="non-terminal residue" evidence="2">
    <location>
        <position position="1"/>
    </location>
</feature>